<dbReference type="EMBL" id="PFMG01000031">
    <property type="protein sequence ID" value="PIY99835.1"/>
    <property type="molecule type" value="Genomic_DNA"/>
</dbReference>
<evidence type="ECO:0000313" key="1">
    <source>
        <dbReference type="EMBL" id="PIX28078.1"/>
    </source>
</evidence>
<dbReference type="Proteomes" id="UP000231449">
    <property type="component" value="Unassembled WGS sequence"/>
</dbReference>
<organism evidence="2 3">
    <name type="scientific">Huberarchaeum crystalense</name>
    <dbReference type="NCBI Taxonomy" id="2014257"/>
    <lineage>
        <taxon>Archaea</taxon>
        <taxon>Candidatus Huberarchaeota</taxon>
        <taxon>Candidatus Huberarchaeia</taxon>
        <taxon>Candidatus Huberarchaeales</taxon>
        <taxon>Candidatus Huberarchaeaceae</taxon>
        <taxon>Candidatus Huberarchaeum</taxon>
    </lineage>
</organism>
<proteinExistence type="predicted"/>
<protein>
    <submittedName>
        <fullName evidence="2">Uncharacterized protein</fullName>
    </submittedName>
</protein>
<evidence type="ECO:0000313" key="3">
    <source>
        <dbReference type="Proteomes" id="UP000228874"/>
    </source>
</evidence>
<reference evidence="2" key="2">
    <citation type="submission" date="2017-09" db="EMBL/GenBank/DDBJ databases">
        <title>Depth-based differentiation of microbial function through sediment-hosted aquifers and enrichment of novel symbionts in the deep terrestrial subsurface.</title>
        <authorList>
            <person name="Probst A.J."/>
            <person name="Ladd B."/>
            <person name="Jarett J.K."/>
            <person name="Geller-Mcgrath D.E."/>
            <person name="Sieber C.M."/>
            <person name="Emerson J.B."/>
            <person name="Anantharaman K."/>
            <person name="Thomas B.C."/>
            <person name="Malmstrom R."/>
            <person name="Stieglmeier M."/>
            <person name="Klingl A."/>
            <person name="Woyke T."/>
            <person name="Ryan C.M."/>
            <person name="Banfield J.F."/>
        </authorList>
    </citation>
    <scope>NUCLEOTIDE SEQUENCE [LARGE SCALE GENOMIC DNA]</scope>
    <source>
        <strain evidence="2">CG_4_10_14_0_8_um_filter_31_133</strain>
        <strain evidence="1">CG_4_8_14_3_um_filter</strain>
    </source>
</reference>
<gene>
    <name evidence="2" type="ORF">COY63_01410</name>
    <name evidence="1" type="ORF">COZ66_01420</name>
</gene>
<evidence type="ECO:0000313" key="2">
    <source>
        <dbReference type="EMBL" id="PIY99835.1"/>
    </source>
</evidence>
<reference evidence="3 4" key="1">
    <citation type="submission" date="2017-09" db="EMBL/GenBank/DDBJ databases">
        <title>Depth-based differentiation of microbial function through sediment-hosted aquifers and enrichment of novel symbionts in the deep terrestrial subsurface.</title>
        <authorList>
            <person name="Probst A.J."/>
            <person name="Ladd B."/>
            <person name="Jarett J.K."/>
            <person name="Geller-Mcgrath D.E."/>
            <person name="Sieber C.M.K."/>
            <person name="Emerson J.B."/>
            <person name="Anantharaman K."/>
            <person name="Thomas B.C."/>
            <person name="Malmstrom R."/>
            <person name="Stieglmeier M."/>
            <person name="Klingl A."/>
            <person name="Woyke T."/>
            <person name="Ryan C.M."/>
            <person name="Banfield J.F."/>
        </authorList>
    </citation>
    <scope>NUCLEOTIDE SEQUENCE [LARGE SCALE GENOMIC DNA]</scope>
</reference>
<dbReference type="AlphaFoldDB" id="A0A2H9P9X2"/>
<dbReference type="EMBL" id="PFIH01000034">
    <property type="protein sequence ID" value="PIX28078.1"/>
    <property type="molecule type" value="Genomic_DNA"/>
</dbReference>
<comment type="caution">
    <text evidence="2">The sequence shown here is derived from an EMBL/GenBank/DDBJ whole genome shotgun (WGS) entry which is preliminary data.</text>
</comment>
<name>A0A2H9P9X2_HUBC1</name>
<dbReference type="Proteomes" id="UP000228874">
    <property type="component" value="Unassembled WGS sequence"/>
</dbReference>
<sequence length="464" mass="53592">MTKNLWILTEERPKRDVIHNILFKFSKDNEIPCFIDTIRILPILNNNNDFSFTYEVVGFKSNKINQIFIKTISGQSSFVDFLIFYQENEPKIEDTPVYGIEETKTDDAESRNTGIFQRASKFVYIDFFYTDIKKVMLYSLQIKQKESQTQTNIFGTKCLLTLGVEIMGKKLDPKNHTPFKTVDELIDFKNSMRRPPKGNVPILINKTNDKIEVSGRLFKSDSLSHDPNIGALSLICASLRKLGWDKKLVITEHGLSQRHIKGNNKFVQIASKLNIEFDGLQRVAPKIKDSYWHYEKEGEKLGTIFIHLVVENFTKGNSLFENHAGCEKGYFITKSGEPIPLEKYQDREKYKNGDKNQIVHIPDLILIDFDKSEIINIEGKKYKFRANGIEELNNFDAIENSYIKPNYPKFKIIRTVVLYGSTEEKIIEIEVGFLLNENGKLVLGIKAPDLFKVAIKNLLDYWNS</sequence>
<evidence type="ECO:0000313" key="4">
    <source>
        <dbReference type="Proteomes" id="UP000231449"/>
    </source>
</evidence>
<accession>A0A2H9P9X2</accession>
<accession>A0A2H9N2F4</accession>